<feature type="region of interest" description="Disordered" evidence="8">
    <location>
        <begin position="1"/>
        <end position="20"/>
    </location>
</feature>
<evidence type="ECO:0000256" key="6">
    <source>
        <dbReference type="ARBA" id="ARBA00023136"/>
    </source>
</evidence>
<reference evidence="10 11" key="1">
    <citation type="journal article" date="2019" name="Sci. Data">
        <title>Hybrid genome assembly and annotation of Danionella translucida.</title>
        <authorList>
            <person name="Kadobianskyi M."/>
            <person name="Schulze L."/>
            <person name="Schuelke M."/>
            <person name="Judkewitz B."/>
        </authorList>
    </citation>
    <scope>NUCLEOTIDE SEQUENCE [LARGE SCALE GENOMIC DNA]</scope>
    <source>
        <strain evidence="10 11">Bolton</strain>
    </source>
</reference>
<feature type="transmembrane region" description="Helical" evidence="9">
    <location>
        <begin position="41"/>
        <end position="61"/>
    </location>
</feature>
<comment type="caution">
    <text evidence="10">The sequence shown here is derived from an EMBL/GenBank/DDBJ whole genome shotgun (WGS) entry which is preliminary data.</text>
</comment>
<evidence type="ECO:0000256" key="5">
    <source>
        <dbReference type="ARBA" id="ARBA00022989"/>
    </source>
</evidence>
<dbReference type="Pfam" id="PF02690">
    <property type="entry name" value="Na_Pi_cotrans"/>
    <property type="match status" value="2"/>
</dbReference>
<dbReference type="EMBL" id="SRMA01026012">
    <property type="protein sequence ID" value="TRY88971.1"/>
    <property type="molecule type" value="Genomic_DNA"/>
</dbReference>
<dbReference type="NCBIfam" id="TIGR01013">
    <property type="entry name" value="2a58"/>
    <property type="match status" value="1"/>
</dbReference>
<evidence type="ECO:0000256" key="4">
    <source>
        <dbReference type="ARBA" id="ARBA00022692"/>
    </source>
</evidence>
<gene>
    <name evidence="10" type="ORF">DNTS_013343</name>
</gene>
<dbReference type="InterPro" id="IPR003841">
    <property type="entry name" value="Na/Pi_transpt"/>
</dbReference>
<feature type="transmembrane region" description="Helical" evidence="9">
    <location>
        <begin position="338"/>
        <end position="361"/>
    </location>
</feature>
<dbReference type="STRING" id="623744.A0A553QGA7"/>
<keyword evidence="6 9" id="KW-0472">Membrane</keyword>
<dbReference type="GO" id="GO:0031982">
    <property type="term" value="C:vesicle"/>
    <property type="evidence" value="ECO:0007669"/>
    <property type="project" value="TreeGrafter"/>
</dbReference>
<feature type="transmembrane region" description="Helical" evidence="9">
    <location>
        <begin position="456"/>
        <end position="479"/>
    </location>
</feature>
<evidence type="ECO:0000256" key="9">
    <source>
        <dbReference type="SAM" id="Phobius"/>
    </source>
</evidence>
<dbReference type="GO" id="GO:0030643">
    <property type="term" value="P:intracellular phosphate ion homeostasis"/>
    <property type="evidence" value="ECO:0007669"/>
    <property type="project" value="TreeGrafter"/>
</dbReference>
<feature type="transmembrane region" description="Helical" evidence="9">
    <location>
        <begin position="485"/>
        <end position="506"/>
    </location>
</feature>
<evidence type="ECO:0000313" key="11">
    <source>
        <dbReference type="Proteomes" id="UP000316079"/>
    </source>
</evidence>
<dbReference type="PANTHER" id="PTHR10010:SF47">
    <property type="entry name" value="SOLUTE CARRIER FAMILY 34 MEMBER 2A"/>
    <property type="match status" value="1"/>
</dbReference>
<dbReference type="GO" id="GO:0016324">
    <property type="term" value="C:apical plasma membrane"/>
    <property type="evidence" value="ECO:0007669"/>
    <property type="project" value="UniProtKB-SubCell"/>
</dbReference>
<evidence type="ECO:0000256" key="1">
    <source>
        <dbReference type="ARBA" id="ARBA00004424"/>
    </source>
</evidence>
<keyword evidence="11" id="KW-1185">Reference proteome</keyword>
<protein>
    <recommendedName>
        <fullName evidence="12">Sodium-dependent phosphate transport protein 2B</fullName>
    </recommendedName>
</protein>
<evidence type="ECO:0008006" key="12">
    <source>
        <dbReference type="Google" id="ProtNLM"/>
    </source>
</evidence>
<keyword evidence="7" id="KW-0406">Ion transport</keyword>
<dbReference type="GO" id="GO:0044341">
    <property type="term" value="P:sodium-dependent phosphate transport"/>
    <property type="evidence" value="ECO:0007669"/>
    <property type="project" value="InterPro"/>
</dbReference>
<accession>A0A553QGA7</accession>
<keyword evidence="3" id="KW-1003">Cell membrane</keyword>
<evidence type="ECO:0000256" key="7">
    <source>
        <dbReference type="ARBA" id="ARBA00023201"/>
    </source>
</evidence>
<dbReference type="Proteomes" id="UP000316079">
    <property type="component" value="Unassembled WGS sequence"/>
</dbReference>
<comment type="similarity">
    <text evidence="2">Belongs to the SLC34A transporter family.</text>
</comment>
<keyword evidence="4 9" id="KW-0812">Transmembrane</keyword>
<evidence type="ECO:0000256" key="8">
    <source>
        <dbReference type="SAM" id="MobiDB-lite"/>
    </source>
</evidence>
<keyword evidence="5 9" id="KW-1133">Transmembrane helix</keyword>
<feature type="transmembrane region" description="Helical" evidence="9">
    <location>
        <begin position="415"/>
        <end position="436"/>
    </location>
</feature>
<dbReference type="GO" id="GO:0005436">
    <property type="term" value="F:sodium:phosphate symporter activity"/>
    <property type="evidence" value="ECO:0007669"/>
    <property type="project" value="InterPro"/>
</dbReference>
<keyword evidence="7" id="KW-0915">Sodium</keyword>
<keyword evidence="7" id="KW-0739">Sodium transport</keyword>
<dbReference type="AlphaFoldDB" id="A0A553QGA7"/>
<evidence type="ECO:0000256" key="3">
    <source>
        <dbReference type="ARBA" id="ARBA00022475"/>
    </source>
</evidence>
<dbReference type="OrthoDB" id="76259at2759"/>
<evidence type="ECO:0000313" key="10">
    <source>
        <dbReference type="EMBL" id="TRY88971.1"/>
    </source>
</evidence>
<dbReference type="PANTHER" id="PTHR10010">
    <property type="entry name" value="SOLUTE CARRIER FAMILY 34 SODIUM PHOSPHATE , MEMBER 2-RELATED"/>
    <property type="match status" value="1"/>
</dbReference>
<feature type="transmembrane region" description="Helical" evidence="9">
    <location>
        <begin position="293"/>
        <end position="318"/>
    </location>
</feature>
<keyword evidence="7" id="KW-0813">Transport</keyword>
<name>A0A553QGA7_9TELE</name>
<feature type="transmembrane region" description="Helical" evidence="9">
    <location>
        <begin position="82"/>
        <end position="101"/>
    </location>
</feature>
<dbReference type="GO" id="GO:0005903">
    <property type="term" value="C:brush border"/>
    <property type="evidence" value="ECO:0007669"/>
    <property type="project" value="TreeGrafter"/>
</dbReference>
<organism evidence="10 11">
    <name type="scientific">Danionella cerebrum</name>
    <dbReference type="NCBI Taxonomy" id="2873325"/>
    <lineage>
        <taxon>Eukaryota</taxon>
        <taxon>Metazoa</taxon>
        <taxon>Chordata</taxon>
        <taxon>Craniata</taxon>
        <taxon>Vertebrata</taxon>
        <taxon>Euteleostomi</taxon>
        <taxon>Actinopterygii</taxon>
        <taxon>Neopterygii</taxon>
        <taxon>Teleostei</taxon>
        <taxon>Ostariophysi</taxon>
        <taxon>Cypriniformes</taxon>
        <taxon>Danionidae</taxon>
        <taxon>Danioninae</taxon>
        <taxon>Danionella</taxon>
    </lineage>
</organism>
<comment type="subcellular location">
    <subcellularLocation>
        <location evidence="1">Apical cell membrane</location>
        <topology evidence="1">Multi-pass membrane protein</topology>
    </subcellularLocation>
</comment>
<evidence type="ECO:0000256" key="2">
    <source>
        <dbReference type="ARBA" id="ARBA00005808"/>
    </source>
</evidence>
<proteinExistence type="inferred from homology"/>
<sequence>MAPRTQTMAPTPKHKHESEVPIETLEELDTKGKILRVLTTVLKFVLLIGLLYMFVCSLDVLSSAFQLVGGKAAGDIFQENKVLSNPLAGLVIGMLVTLLVQSSSTSSSIVVSMVSAGLLNVSTAVPIIMGTNIGTSVTNTLVAMTQVGDRNKFRRAFAGATVHDFFNWMSVLVLLPLEVASGYLVKLTSLIVESFNIQSGENAPALLNVITDPLTHSIIELDDSVLNDIAIGNPDAKNKSLVKVWCQTFSNTTLQNVTLVNCTDLCWELQNVTETINIKKCKHIFVNTSLSDLYVGLILLAGSLLILCTCLVCIVKLLNSMLKGQVAVVIRKIMNTDFPFPFAWLTGYIAIIVGAGMTFIVQSSSVFTSALTPLVGIGVIKVERVYPLSLGSNIGTTTTAILAAMASPGETLSSSLQIALVHLFFNLSGILLWYPIPILRVPIRLAKALGEITAEYRWFAGFYIIFCFFVLPLLVFGLSMAGWQVLVGVLVPIGVILIFAIIVNVLQKYKPQWLPSALRSWDFLPLWAHSLKPWDRVVVAMAARCCCCCKCCNTKDEEGDEETGKHLENGIEINDKPTKAVENTDPNKTIDSCDIIKATSL</sequence>